<dbReference type="Pfam" id="PF02415">
    <property type="entry name" value="Chlam_PMP"/>
    <property type="match status" value="1"/>
</dbReference>
<comment type="subcellular location">
    <subcellularLocation>
        <location evidence="1">Cell envelope</location>
    </subcellularLocation>
    <subcellularLocation>
        <location evidence="2">Cell outer membrane</location>
    </subcellularLocation>
    <subcellularLocation>
        <location evidence="3">Secreted</location>
    </subcellularLocation>
</comment>
<dbReference type="GO" id="GO:0005576">
    <property type="term" value="C:extracellular region"/>
    <property type="evidence" value="ECO:0007669"/>
    <property type="project" value="UniProtKB-SubCell"/>
</dbReference>
<evidence type="ECO:0000313" key="10">
    <source>
        <dbReference type="EMBL" id="GIM14708.1"/>
    </source>
</evidence>
<sequence length="834" mass="87948">MSTVQRNYVEGRFIANSSRMRSAQHSRAVLSLIILLVLAATASAGSKCKLTVVHCGQQYYDYYLSQSKAILQCSGNNVVLRYGSSMTVETEGTAVAELDDLLNDNMKLDGAKDVTFTEFTFRDLEFTDRSPFIIKNCKNCTFQNVIMDSVRTMSDQGGILLNIMEGSEVTIQNAVFTNLGWEGAAPGLANVMQINNSNVVLKSISINNVRLMSRTDPTASVVSVSNGSLLAENNVWEDISYDTNQGHLLDIQNGTNLELNGCSLTNGRDSASADNPMNVPITIDKGSTAHLSDSVLGRIKVMNGSTAIIRNASFSSLWARARLTAPVVQFTDSFGAVNDMIFRSASATVNYLNNIQGVMIDVVNSTVNVTNCMFDQTSWSDSIESQVVGVMGGGVLRIANSTFNAVGGCGTAIRATDGSTLEMVGVNITNVDSSQAAYASFATVIITGNSSLHARDSLWGNINAGNTTNAVALSGDRTANVTLYGCKFMDITSLGSPAVQWRYSGGSVDIAQCTWSNIKTTIALLFVNVLDGGVIRVSDSRFQGYTSSRDQGALSLQTCPSGSDGGSQAPAVQLSNLTFTNNTAQMAGAAMLVSQCSVSVTGSKFYNNTVLAPLGVGGGAVYVQGNSNITIMSSEFKFNKVLSGLGGGALIVRDRSTLTCRDCTFNSNIAAGKGFGGALNLQESSVATLESSIFLENQANDSGGGIFAYLSSVRLRKCNFTSNSAKRFGGAVAIVYGNLSIYSGESNSALPPPPTYEDAAVTAPAPVAPVINEETVFISNRANISGGAIYALSSNIGLSSCTFTSNTALQHGSTVSCNKCVISISSDSSFTQKK</sequence>
<comment type="caution">
    <text evidence="10">The sequence shown here is derived from an EMBL/GenBank/DDBJ whole genome shotgun (WGS) entry which is preliminary data.</text>
</comment>
<evidence type="ECO:0000256" key="1">
    <source>
        <dbReference type="ARBA" id="ARBA00004196"/>
    </source>
</evidence>
<dbReference type="SUPFAM" id="SSF51126">
    <property type="entry name" value="Pectin lyase-like"/>
    <property type="match status" value="3"/>
</dbReference>
<dbReference type="InterPro" id="IPR011050">
    <property type="entry name" value="Pectin_lyase_fold/virulence"/>
</dbReference>
<dbReference type="EMBL" id="BNCP01000057">
    <property type="protein sequence ID" value="GIL90450.1"/>
    <property type="molecule type" value="Genomic_DNA"/>
</dbReference>
<evidence type="ECO:0000256" key="4">
    <source>
        <dbReference type="ARBA" id="ARBA00022525"/>
    </source>
</evidence>
<evidence type="ECO:0000256" key="8">
    <source>
        <dbReference type="SAM" id="SignalP"/>
    </source>
</evidence>
<name>A0A8J4GV77_9CHLO</name>
<evidence type="ECO:0000256" key="2">
    <source>
        <dbReference type="ARBA" id="ARBA00004442"/>
    </source>
</evidence>
<evidence type="ECO:0000313" key="11">
    <source>
        <dbReference type="Proteomes" id="UP000722791"/>
    </source>
</evidence>
<feature type="signal peptide" evidence="8">
    <location>
        <begin position="1"/>
        <end position="44"/>
    </location>
</feature>
<keyword evidence="5 8" id="KW-0732">Signal</keyword>
<evidence type="ECO:0000256" key="7">
    <source>
        <dbReference type="ARBA" id="ARBA00023237"/>
    </source>
</evidence>
<keyword evidence="4" id="KW-0964">Secreted</keyword>
<evidence type="ECO:0000256" key="5">
    <source>
        <dbReference type="ARBA" id="ARBA00022729"/>
    </source>
</evidence>
<dbReference type="EMBL" id="BNCQ01000058">
    <property type="protein sequence ID" value="GIM14708.1"/>
    <property type="molecule type" value="Genomic_DNA"/>
</dbReference>
<dbReference type="Proteomes" id="UP000747110">
    <property type="component" value="Unassembled WGS sequence"/>
</dbReference>
<protein>
    <recommendedName>
        <fullName evidence="13">Right handed beta helix domain-containing protein</fullName>
    </recommendedName>
</protein>
<dbReference type="PANTHER" id="PTHR11319">
    <property type="entry name" value="G PROTEIN-COUPLED RECEPTOR-RELATED"/>
    <property type="match status" value="1"/>
</dbReference>
<accession>A0A8J4GV77</accession>
<dbReference type="InterPro" id="IPR003368">
    <property type="entry name" value="POMP_repeat"/>
</dbReference>
<gene>
    <name evidence="9" type="ORF">Vretifemale_18095</name>
    <name evidence="10" type="ORF">Vretimale_17650</name>
</gene>
<feature type="chain" id="PRO_5036433656" description="Right handed beta helix domain-containing protein" evidence="8">
    <location>
        <begin position="45"/>
        <end position="834"/>
    </location>
</feature>
<evidence type="ECO:0000313" key="12">
    <source>
        <dbReference type="Proteomes" id="UP000747110"/>
    </source>
</evidence>
<evidence type="ECO:0000256" key="3">
    <source>
        <dbReference type="ARBA" id="ARBA00004613"/>
    </source>
</evidence>
<evidence type="ECO:0000256" key="6">
    <source>
        <dbReference type="ARBA" id="ARBA00023136"/>
    </source>
</evidence>
<dbReference type="PANTHER" id="PTHR11319:SF35">
    <property type="entry name" value="OUTER MEMBRANE PROTEIN PMPC-RELATED"/>
    <property type="match status" value="1"/>
</dbReference>
<keyword evidence="12" id="KW-1185">Reference proteome</keyword>
<organism evidence="10 11">
    <name type="scientific">Volvox reticuliferus</name>
    <dbReference type="NCBI Taxonomy" id="1737510"/>
    <lineage>
        <taxon>Eukaryota</taxon>
        <taxon>Viridiplantae</taxon>
        <taxon>Chlorophyta</taxon>
        <taxon>core chlorophytes</taxon>
        <taxon>Chlorophyceae</taxon>
        <taxon>CS clade</taxon>
        <taxon>Chlamydomonadales</taxon>
        <taxon>Volvocaceae</taxon>
        <taxon>Volvox</taxon>
    </lineage>
</organism>
<keyword evidence="6" id="KW-0472">Membrane</keyword>
<keyword evidence="7" id="KW-0998">Cell outer membrane</keyword>
<dbReference type="OrthoDB" id="547223at2759"/>
<dbReference type="Proteomes" id="UP000722791">
    <property type="component" value="Unassembled WGS sequence"/>
</dbReference>
<evidence type="ECO:0000313" key="9">
    <source>
        <dbReference type="EMBL" id="GIL90450.1"/>
    </source>
</evidence>
<reference evidence="10" key="1">
    <citation type="journal article" date="2021" name="Proc. Natl. Acad. Sci. U.S.A.">
        <title>Three genomes in the algal genus Volvox reveal the fate of a haploid sex-determining region after a transition to homothallism.</title>
        <authorList>
            <person name="Yamamoto K."/>
            <person name="Hamaji T."/>
            <person name="Kawai-Toyooka H."/>
            <person name="Matsuzaki R."/>
            <person name="Takahashi F."/>
            <person name="Nishimura Y."/>
            <person name="Kawachi M."/>
            <person name="Noguchi H."/>
            <person name="Minakuchi Y."/>
            <person name="Umen J.G."/>
            <person name="Toyoda A."/>
            <person name="Nozaki H."/>
        </authorList>
    </citation>
    <scope>NUCLEOTIDE SEQUENCE</scope>
    <source>
        <strain evidence="10">NIES-3785</strain>
        <strain evidence="9">NIES-3786</strain>
    </source>
</reference>
<proteinExistence type="predicted"/>
<evidence type="ECO:0008006" key="13">
    <source>
        <dbReference type="Google" id="ProtNLM"/>
    </source>
</evidence>
<dbReference type="AlphaFoldDB" id="A0A8J4GV77"/>